<evidence type="ECO:0000313" key="5">
    <source>
        <dbReference type="EMBL" id="ORC37789.1"/>
    </source>
</evidence>
<keyword evidence="2" id="KW-0238">DNA-binding</keyword>
<dbReference type="CDD" id="cd01392">
    <property type="entry name" value="HTH_LacI"/>
    <property type="match status" value="1"/>
</dbReference>
<dbReference type="STRING" id="1963862.B4O97_01950"/>
<keyword evidence="3" id="KW-0804">Transcription</keyword>
<reference evidence="5 6" key="1">
    <citation type="submission" date="2017-03" db="EMBL/GenBank/DDBJ databases">
        <title>Draft Genome sequence of Marispirochaeta sp. strain JC444.</title>
        <authorList>
            <person name="Shivani Y."/>
            <person name="Subhash Y."/>
            <person name="Sasikala C."/>
            <person name="Ramana C."/>
        </authorList>
    </citation>
    <scope>NUCLEOTIDE SEQUENCE [LARGE SCALE GENOMIC DNA]</scope>
    <source>
        <strain evidence="5 6">JC444</strain>
    </source>
</reference>
<dbReference type="OrthoDB" id="569491at2"/>
<dbReference type="Pfam" id="PF13407">
    <property type="entry name" value="Peripla_BP_4"/>
    <property type="match status" value="1"/>
</dbReference>
<dbReference type="PANTHER" id="PTHR30146">
    <property type="entry name" value="LACI-RELATED TRANSCRIPTIONAL REPRESSOR"/>
    <property type="match status" value="1"/>
</dbReference>
<dbReference type="PANTHER" id="PTHR30146:SF152">
    <property type="entry name" value="TRANSCRIPTIONAL REGULATORY PROTEIN"/>
    <property type="match status" value="1"/>
</dbReference>
<evidence type="ECO:0000256" key="2">
    <source>
        <dbReference type="ARBA" id="ARBA00023125"/>
    </source>
</evidence>
<dbReference type="SUPFAM" id="SSF47413">
    <property type="entry name" value="lambda repressor-like DNA-binding domains"/>
    <property type="match status" value="1"/>
</dbReference>
<dbReference type="InterPro" id="IPR028082">
    <property type="entry name" value="Peripla_BP_I"/>
</dbReference>
<dbReference type="SMART" id="SM00354">
    <property type="entry name" value="HTH_LACI"/>
    <property type="match status" value="1"/>
</dbReference>
<dbReference type="AlphaFoldDB" id="A0A1Y1S240"/>
<dbReference type="Gene3D" id="3.40.50.2300">
    <property type="match status" value="2"/>
</dbReference>
<evidence type="ECO:0000256" key="1">
    <source>
        <dbReference type="ARBA" id="ARBA00023015"/>
    </source>
</evidence>
<sequence>MQDRITQNSIARALGLSIKTVQRAFSGSDKVAESTKTSIQNYAALVGYSCNRSARSLVRNNLRNIHLFSSSSPHYFWTSVARGMESALLEIRDFGYSAVYHPVPAKNTGAYMKELQLASTGGMDAAALVNNPEYDMGRIFGFLDRRNIPYITLNIDAVETNRLAFIGPDYGAGGRLAAEFLGKTIRGNGRILIIHNPVDSEHILAGAHINEERLLHFVSYLSVHFPRVEHQVISFRSRQSREDMMQELDEILRDEADSFSGIYSIADIQELLGEKILHQGLENRYSILVHGVNPDTGMYLLSHAFTAAIHQNPFRQGYYAVRLLEHYLENGSMPATIPSIPQGILLGNSINDQDDFWRIE</sequence>
<protein>
    <recommendedName>
        <fullName evidence="4">HTH lacI-type domain-containing protein</fullName>
    </recommendedName>
</protein>
<comment type="caution">
    <text evidence="5">The sequence shown here is derived from an EMBL/GenBank/DDBJ whole genome shotgun (WGS) entry which is preliminary data.</text>
</comment>
<dbReference type="InterPro" id="IPR000843">
    <property type="entry name" value="HTH_LacI"/>
</dbReference>
<dbReference type="PROSITE" id="PS50932">
    <property type="entry name" value="HTH_LACI_2"/>
    <property type="match status" value="1"/>
</dbReference>
<keyword evidence="1" id="KW-0805">Transcription regulation</keyword>
<gene>
    <name evidence="5" type="ORF">B4O97_01950</name>
</gene>
<dbReference type="RefSeq" id="WP_083047791.1">
    <property type="nucleotide sequence ID" value="NZ_MWQY01000002.1"/>
</dbReference>
<dbReference type="InterPro" id="IPR025997">
    <property type="entry name" value="SBP_2_dom"/>
</dbReference>
<dbReference type="GO" id="GO:0003700">
    <property type="term" value="F:DNA-binding transcription factor activity"/>
    <property type="evidence" value="ECO:0007669"/>
    <property type="project" value="TreeGrafter"/>
</dbReference>
<name>A0A1Y1S240_9SPIO</name>
<dbReference type="Proteomes" id="UP000192343">
    <property type="component" value="Unassembled WGS sequence"/>
</dbReference>
<keyword evidence="6" id="KW-1185">Reference proteome</keyword>
<dbReference type="Gene3D" id="1.10.260.40">
    <property type="entry name" value="lambda repressor-like DNA-binding domains"/>
    <property type="match status" value="1"/>
</dbReference>
<evidence type="ECO:0000256" key="3">
    <source>
        <dbReference type="ARBA" id="ARBA00023163"/>
    </source>
</evidence>
<dbReference type="GO" id="GO:0000976">
    <property type="term" value="F:transcription cis-regulatory region binding"/>
    <property type="evidence" value="ECO:0007669"/>
    <property type="project" value="TreeGrafter"/>
</dbReference>
<dbReference type="SUPFAM" id="SSF53822">
    <property type="entry name" value="Periplasmic binding protein-like I"/>
    <property type="match status" value="1"/>
</dbReference>
<dbReference type="InterPro" id="IPR010982">
    <property type="entry name" value="Lambda_DNA-bd_dom_sf"/>
</dbReference>
<organism evidence="5 6">
    <name type="scientific">Marispirochaeta aestuarii</name>
    <dbReference type="NCBI Taxonomy" id="1963862"/>
    <lineage>
        <taxon>Bacteria</taxon>
        <taxon>Pseudomonadati</taxon>
        <taxon>Spirochaetota</taxon>
        <taxon>Spirochaetia</taxon>
        <taxon>Spirochaetales</taxon>
        <taxon>Spirochaetaceae</taxon>
        <taxon>Marispirochaeta</taxon>
    </lineage>
</organism>
<evidence type="ECO:0000313" key="6">
    <source>
        <dbReference type="Proteomes" id="UP000192343"/>
    </source>
</evidence>
<feature type="domain" description="HTH lacI-type" evidence="4">
    <location>
        <begin position="5"/>
        <end position="59"/>
    </location>
</feature>
<evidence type="ECO:0000259" key="4">
    <source>
        <dbReference type="PROSITE" id="PS50932"/>
    </source>
</evidence>
<accession>A0A1Y1S240</accession>
<dbReference type="EMBL" id="MWQY01000002">
    <property type="protein sequence ID" value="ORC37789.1"/>
    <property type="molecule type" value="Genomic_DNA"/>
</dbReference>
<proteinExistence type="predicted"/>